<dbReference type="PANTHER" id="PTHR42695">
    <property type="entry name" value="GLUTAMINE AMIDOTRANSFERASE YLR126C-RELATED"/>
    <property type="match status" value="1"/>
</dbReference>
<protein>
    <submittedName>
        <fullName evidence="1">Class I glutamine amidotransferase-like protein</fullName>
    </submittedName>
</protein>
<dbReference type="Gene3D" id="3.40.50.880">
    <property type="match status" value="1"/>
</dbReference>
<keyword evidence="2" id="KW-1185">Reference proteome</keyword>
<proteinExistence type="predicted"/>
<dbReference type="GO" id="GO:0005829">
    <property type="term" value="C:cytosol"/>
    <property type="evidence" value="ECO:0007669"/>
    <property type="project" value="TreeGrafter"/>
</dbReference>
<dbReference type="AlphaFoldDB" id="A0AAD5RQQ8"/>
<evidence type="ECO:0000313" key="1">
    <source>
        <dbReference type="EMBL" id="KAJ2902034.1"/>
    </source>
</evidence>
<dbReference type="PANTHER" id="PTHR42695:SF5">
    <property type="entry name" value="GLUTAMINE AMIDOTRANSFERASE YLR126C-RELATED"/>
    <property type="match status" value="1"/>
</dbReference>
<sequence length="96" mass="10521">MHRDIVFASSTAQLPEGVEVLASNDVCQNQGMRAPGKLITVQGHPEFNETIVNEILELRHGTGILGDELYEGGMKRVGWKHDGVGVAKAFLKFCKE</sequence>
<dbReference type="EMBL" id="JAKWBI020000126">
    <property type="protein sequence ID" value="KAJ2902034.1"/>
    <property type="molecule type" value="Genomic_DNA"/>
</dbReference>
<dbReference type="InterPro" id="IPR029062">
    <property type="entry name" value="Class_I_gatase-like"/>
</dbReference>
<dbReference type="SUPFAM" id="SSF52317">
    <property type="entry name" value="Class I glutamine amidotransferase-like"/>
    <property type="match status" value="1"/>
</dbReference>
<reference evidence="1" key="1">
    <citation type="submission" date="2022-07" db="EMBL/GenBank/DDBJ databases">
        <title>Draft genome sequence of Zalerion maritima ATCC 34329, a (micro)plastics degrading marine fungus.</title>
        <authorList>
            <person name="Paco A."/>
            <person name="Goncalves M.F.M."/>
            <person name="Rocha-Santos T.A.P."/>
            <person name="Alves A."/>
        </authorList>
    </citation>
    <scope>NUCLEOTIDE SEQUENCE</scope>
    <source>
        <strain evidence="1">ATCC 34329</strain>
    </source>
</reference>
<dbReference type="InterPro" id="IPR044992">
    <property type="entry name" value="ChyE-like"/>
</dbReference>
<name>A0AAD5RQQ8_9PEZI</name>
<organism evidence="1 2">
    <name type="scientific">Zalerion maritima</name>
    <dbReference type="NCBI Taxonomy" id="339359"/>
    <lineage>
        <taxon>Eukaryota</taxon>
        <taxon>Fungi</taxon>
        <taxon>Dikarya</taxon>
        <taxon>Ascomycota</taxon>
        <taxon>Pezizomycotina</taxon>
        <taxon>Sordariomycetes</taxon>
        <taxon>Lulworthiomycetidae</taxon>
        <taxon>Lulworthiales</taxon>
        <taxon>Lulworthiaceae</taxon>
        <taxon>Zalerion</taxon>
    </lineage>
</organism>
<dbReference type="Proteomes" id="UP001201980">
    <property type="component" value="Unassembled WGS sequence"/>
</dbReference>
<evidence type="ECO:0000313" key="2">
    <source>
        <dbReference type="Proteomes" id="UP001201980"/>
    </source>
</evidence>
<dbReference type="GO" id="GO:0005634">
    <property type="term" value="C:nucleus"/>
    <property type="evidence" value="ECO:0007669"/>
    <property type="project" value="TreeGrafter"/>
</dbReference>
<keyword evidence="1" id="KW-0315">Glutamine amidotransferase</keyword>
<accession>A0AAD5RQQ8</accession>
<gene>
    <name evidence="1" type="ORF">MKZ38_001070</name>
</gene>
<comment type="caution">
    <text evidence="1">The sequence shown here is derived from an EMBL/GenBank/DDBJ whole genome shotgun (WGS) entry which is preliminary data.</text>
</comment>